<evidence type="ECO:0000313" key="1">
    <source>
        <dbReference type="EMBL" id="RYJ10071.1"/>
    </source>
</evidence>
<dbReference type="SUPFAM" id="SSF81301">
    <property type="entry name" value="Nucleotidyltransferase"/>
    <property type="match status" value="1"/>
</dbReference>
<dbReference type="EMBL" id="RZIG01000002">
    <property type="protein sequence ID" value="RYJ10071.1"/>
    <property type="molecule type" value="Genomic_DNA"/>
</dbReference>
<organism evidence="1 2">
    <name type="scientific">Haloarcula hispanica</name>
    <dbReference type="NCBI Taxonomy" id="51589"/>
    <lineage>
        <taxon>Archaea</taxon>
        <taxon>Methanobacteriati</taxon>
        <taxon>Methanobacteriota</taxon>
        <taxon>Stenosarchaea group</taxon>
        <taxon>Halobacteria</taxon>
        <taxon>Halobacteriales</taxon>
        <taxon>Haloarculaceae</taxon>
        <taxon>Haloarcula</taxon>
    </lineage>
</organism>
<dbReference type="InterPro" id="IPR007344">
    <property type="entry name" value="GrpB/CoaE"/>
</dbReference>
<reference evidence="1 2" key="1">
    <citation type="submission" date="2018-12" db="EMBL/GenBank/DDBJ databases">
        <title>Draft genome sequence of Haloarcula hispinica strain 18.1, an halophilic archaeon isolated from Chott El Jerid of Southern Tunisia.</title>
        <authorList>
            <person name="Najjari A."/>
            <person name="Ben Dhia O."/>
            <person name="Ferjani R."/>
            <person name="Mahjoubi M."/>
            <person name="Sghaier H."/>
            <person name="Elshahed M."/>
            <person name="Ouzari H.I."/>
            <person name="Cherid A."/>
            <person name="Youssef N."/>
        </authorList>
    </citation>
    <scope>NUCLEOTIDE SEQUENCE [LARGE SCALE GENOMIC DNA]</scope>
    <source>
        <strain evidence="1 2">18.1</strain>
    </source>
</reference>
<proteinExistence type="predicted"/>
<dbReference type="Pfam" id="PF04229">
    <property type="entry name" value="GrpB"/>
    <property type="match status" value="1"/>
</dbReference>
<dbReference type="Proteomes" id="UP000293535">
    <property type="component" value="Unassembled WGS sequence"/>
</dbReference>
<dbReference type="PANTHER" id="PTHR34822:SF1">
    <property type="entry name" value="GRPB FAMILY PROTEIN"/>
    <property type="match status" value="1"/>
</dbReference>
<gene>
    <name evidence="1" type="ORF">ELS20_08715</name>
</gene>
<sequence>MIGLERGTVELVPYQEGWKTSYEEEVERLKTIAGERLLDFEHIGSTAIEGLPAKPIIDILAVVESLEEARDLVPVLEQNGYEHRPDEDVCGRLFFAKGPRTNRTHYLSLVECDSDFYHEKIAFREHLREHPEVAEQYASLKRALAEKYLKRRERYTAEKGDFIRDVLGSAMNE</sequence>
<dbReference type="RefSeq" id="WP_129755451.1">
    <property type="nucleotide sequence ID" value="NZ_JAFKAA010000002.1"/>
</dbReference>
<protein>
    <submittedName>
        <fullName evidence="1">GrpB family protein</fullName>
    </submittedName>
</protein>
<dbReference type="Gene3D" id="3.30.460.10">
    <property type="entry name" value="Beta Polymerase, domain 2"/>
    <property type="match status" value="1"/>
</dbReference>
<comment type="caution">
    <text evidence="1">The sequence shown here is derived from an EMBL/GenBank/DDBJ whole genome shotgun (WGS) entry which is preliminary data.</text>
</comment>
<accession>A0A482T2W9</accession>
<evidence type="ECO:0000313" key="2">
    <source>
        <dbReference type="Proteomes" id="UP000293535"/>
    </source>
</evidence>
<dbReference type="PANTHER" id="PTHR34822">
    <property type="entry name" value="GRPB DOMAIN PROTEIN (AFU_ORTHOLOGUE AFUA_1G01530)"/>
    <property type="match status" value="1"/>
</dbReference>
<dbReference type="AlphaFoldDB" id="A0A482T2W9"/>
<name>A0A482T2W9_HALHI</name>
<dbReference type="InterPro" id="IPR043519">
    <property type="entry name" value="NT_sf"/>
</dbReference>